<protein>
    <submittedName>
        <fullName evidence="2 3">Uncharacterized protein LOC115066450</fullName>
    </submittedName>
</protein>
<dbReference type="PANTHER" id="PTHR47510:SF3">
    <property type="entry name" value="ENDO_EXONUCLEASE_PHOSPHATASE DOMAIN-CONTAINING PROTEIN"/>
    <property type="match status" value="1"/>
</dbReference>
<evidence type="ECO:0000313" key="4">
    <source>
        <dbReference type="RefSeq" id="XP_049306115.1"/>
    </source>
</evidence>
<evidence type="ECO:0000313" key="2">
    <source>
        <dbReference type="RefSeq" id="XP_049306113.1"/>
    </source>
</evidence>
<dbReference type="RefSeq" id="XP_049306113.1">
    <property type="nucleotide sequence ID" value="XM_049450156.1"/>
</dbReference>
<dbReference type="GeneID" id="115066450"/>
<accession>A0ABM3JA63</accession>
<organism evidence="1 2">
    <name type="scientific">Bactrocera dorsalis</name>
    <name type="common">Oriental fruit fly</name>
    <name type="synonym">Dacus dorsalis</name>
    <dbReference type="NCBI Taxonomy" id="27457"/>
    <lineage>
        <taxon>Eukaryota</taxon>
        <taxon>Metazoa</taxon>
        <taxon>Ecdysozoa</taxon>
        <taxon>Arthropoda</taxon>
        <taxon>Hexapoda</taxon>
        <taxon>Insecta</taxon>
        <taxon>Pterygota</taxon>
        <taxon>Neoptera</taxon>
        <taxon>Endopterygota</taxon>
        <taxon>Diptera</taxon>
        <taxon>Brachycera</taxon>
        <taxon>Muscomorpha</taxon>
        <taxon>Tephritoidea</taxon>
        <taxon>Tephritidae</taxon>
        <taxon>Bactrocera</taxon>
        <taxon>Bactrocera</taxon>
    </lineage>
</organism>
<gene>
    <name evidence="2 3 4" type="primary">LOC115066450</name>
</gene>
<dbReference type="RefSeq" id="XP_049306114.1">
    <property type="nucleotide sequence ID" value="XM_049450157.1"/>
</dbReference>
<dbReference type="RefSeq" id="XP_049306115.1">
    <property type="nucleotide sequence ID" value="XM_049450158.1"/>
</dbReference>
<reference evidence="1 2" key="1">
    <citation type="submission" date="2025-05" db="UniProtKB">
        <authorList>
            <consortium name="RefSeq"/>
        </authorList>
    </citation>
    <scope>NUCLEOTIDE SEQUENCE [LARGE SCALE GENOMIC DNA]</scope>
    <source>
        <tissue evidence="2 3">Adult</tissue>
    </source>
</reference>
<dbReference type="Proteomes" id="UP001652620">
    <property type="component" value="Chromosome 2"/>
</dbReference>
<name>A0ABM3JA63_BACDO</name>
<evidence type="ECO:0000313" key="1">
    <source>
        <dbReference type="Proteomes" id="UP001652620"/>
    </source>
</evidence>
<evidence type="ECO:0000313" key="3">
    <source>
        <dbReference type="RefSeq" id="XP_049306114.1"/>
    </source>
</evidence>
<keyword evidence="1" id="KW-1185">Reference proteome</keyword>
<proteinExistence type="predicted"/>
<dbReference type="PANTHER" id="PTHR47510">
    <property type="entry name" value="REVERSE TRANSCRIPTASE DOMAIN-CONTAINING PROTEIN"/>
    <property type="match status" value="1"/>
</dbReference>
<sequence length="377" mass="43228">MSTISYLKEKYPNCALIIVGDYNLPSSCPQDECANMVYSEMSVANCQQYNKIRNINDRTLDLCFSSIEIYVNSAEAIIDEDKHHPAISIHAEIKANLKTNVAPTYAFKNADYWGLNYFFLRINWIELYKLVSLDDKVNWLYDKISDGIVQFVPVHTNRKSNYPCWFSRELIGKIQQKKDAHATYKRLKTSYAYNVFRRLRSECKRIGKGCYNAYTSRMEELVRVDTSQFWEFIKSRRRNNMDIPSTVSWKDSVATTGGEVSNLFASFFGSIYAGKLNDNGEPMSPAQAAETLTSYDVKLSELTFRFDKVYEQMCKLDGKKGAGPDGIPNILLKSCAVGQGETVHTIYTDFDMVDHELLIEKMDRYEVAGNVLSWFNS</sequence>